<dbReference type="Gene3D" id="3.40.50.620">
    <property type="entry name" value="HUPs"/>
    <property type="match status" value="1"/>
</dbReference>
<dbReference type="InterPro" id="IPR006050">
    <property type="entry name" value="DNA_photolyase_N"/>
</dbReference>
<dbReference type="EMBL" id="AZAC01000078">
    <property type="protein sequence ID" value="KIX10950.1"/>
    <property type="molecule type" value="Genomic_DNA"/>
</dbReference>
<evidence type="ECO:0000313" key="15">
    <source>
        <dbReference type="EMBL" id="KIX10950.1"/>
    </source>
</evidence>
<dbReference type="EC" id="4.1.99.3" evidence="4"/>
<keyword evidence="6" id="KW-0285">Flavoprotein</keyword>
<proteinExistence type="inferred from homology"/>
<evidence type="ECO:0000256" key="6">
    <source>
        <dbReference type="ARBA" id="ARBA00022630"/>
    </source>
</evidence>
<evidence type="ECO:0000256" key="10">
    <source>
        <dbReference type="ARBA" id="ARBA00023204"/>
    </source>
</evidence>
<evidence type="ECO:0000256" key="13">
    <source>
        <dbReference type="ARBA" id="ARBA00033999"/>
    </source>
</evidence>
<evidence type="ECO:0000256" key="8">
    <source>
        <dbReference type="ARBA" id="ARBA00022827"/>
    </source>
</evidence>
<dbReference type="PANTHER" id="PTHR10211">
    <property type="entry name" value="DEOXYRIBODIPYRIMIDINE PHOTOLYASE"/>
    <property type="match status" value="1"/>
</dbReference>
<evidence type="ECO:0000256" key="2">
    <source>
        <dbReference type="ARBA" id="ARBA00001974"/>
    </source>
</evidence>
<name>A0A0D2JN83_9BACT</name>
<dbReference type="GO" id="GO:0000719">
    <property type="term" value="P:photoreactive repair"/>
    <property type="evidence" value="ECO:0007669"/>
    <property type="project" value="TreeGrafter"/>
</dbReference>
<evidence type="ECO:0000256" key="7">
    <source>
        <dbReference type="ARBA" id="ARBA00022763"/>
    </source>
</evidence>
<keyword evidence="16" id="KW-1185">Reference proteome</keyword>
<dbReference type="RefSeq" id="WP_044352788.1">
    <property type="nucleotide sequence ID" value="NZ_AZAC01000078.1"/>
</dbReference>
<dbReference type="SUPFAM" id="SSF48173">
    <property type="entry name" value="Cryptochrome/photolyase FAD-binding domain"/>
    <property type="match status" value="1"/>
</dbReference>
<comment type="similarity">
    <text evidence="3">Belongs to the DNA photolyase class-2 family.</text>
</comment>
<gene>
    <name evidence="15" type="ORF">X474_27535</name>
</gene>
<dbReference type="Proteomes" id="UP000032233">
    <property type="component" value="Unassembled WGS sequence"/>
</dbReference>
<dbReference type="SUPFAM" id="SSF52425">
    <property type="entry name" value="Cryptochrome/photolyase, N-terminal domain"/>
    <property type="match status" value="1"/>
</dbReference>
<dbReference type="PANTHER" id="PTHR10211:SF0">
    <property type="entry name" value="DEOXYRIBODIPYRIMIDINE PHOTO-LYASE"/>
    <property type="match status" value="1"/>
</dbReference>
<keyword evidence="11 15" id="KW-0456">Lyase</keyword>
<keyword evidence="8" id="KW-0274">FAD</keyword>
<evidence type="ECO:0000313" key="16">
    <source>
        <dbReference type="Proteomes" id="UP000032233"/>
    </source>
</evidence>
<dbReference type="InterPro" id="IPR036134">
    <property type="entry name" value="Crypto/Photolyase_FAD-like_sf"/>
</dbReference>
<dbReference type="InterPro" id="IPR052219">
    <property type="entry name" value="Photolyase_Class-2"/>
</dbReference>
<comment type="catalytic activity">
    <reaction evidence="13">
        <text>cyclobutadipyrimidine (in DNA) = 2 pyrimidine residues (in DNA).</text>
        <dbReference type="EC" id="4.1.99.3"/>
    </reaction>
</comment>
<keyword evidence="10" id="KW-0234">DNA repair</keyword>
<evidence type="ECO:0000256" key="9">
    <source>
        <dbReference type="ARBA" id="ARBA00023125"/>
    </source>
</evidence>
<dbReference type="STRING" id="1429043.X474_27535"/>
<dbReference type="GO" id="GO:0003677">
    <property type="term" value="F:DNA binding"/>
    <property type="evidence" value="ECO:0007669"/>
    <property type="project" value="UniProtKB-KW"/>
</dbReference>
<dbReference type="InterPro" id="IPR014729">
    <property type="entry name" value="Rossmann-like_a/b/a_fold"/>
</dbReference>
<evidence type="ECO:0000256" key="4">
    <source>
        <dbReference type="ARBA" id="ARBA00013149"/>
    </source>
</evidence>
<feature type="domain" description="Photolyase/cryptochrome alpha/beta" evidence="14">
    <location>
        <begin position="23"/>
        <end position="155"/>
    </location>
</feature>
<evidence type="ECO:0000256" key="3">
    <source>
        <dbReference type="ARBA" id="ARBA00006409"/>
    </source>
</evidence>
<dbReference type="FunFam" id="1.10.579.10:FF:000002">
    <property type="entry name" value="Deoxyribodipyrimidine photolyase"/>
    <property type="match status" value="1"/>
</dbReference>
<accession>A0A0D2JN83</accession>
<dbReference type="OrthoDB" id="9772484at2"/>
<dbReference type="Gene3D" id="1.25.40.80">
    <property type="match status" value="1"/>
</dbReference>
<evidence type="ECO:0000259" key="14">
    <source>
        <dbReference type="PROSITE" id="PS51645"/>
    </source>
</evidence>
<evidence type="ECO:0000256" key="12">
    <source>
        <dbReference type="ARBA" id="ARBA00031671"/>
    </source>
</evidence>
<evidence type="ECO:0000256" key="5">
    <source>
        <dbReference type="ARBA" id="ARBA00014046"/>
    </source>
</evidence>
<keyword evidence="7" id="KW-0227">DNA damage</keyword>
<evidence type="ECO:0000256" key="11">
    <source>
        <dbReference type="ARBA" id="ARBA00023239"/>
    </source>
</evidence>
<dbReference type="AlphaFoldDB" id="A0A0D2JN83"/>
<reference evidence="15 16" key="1">
    <citation type="submission" date="2013-11" db="EMBL/GenBank/DDBJ databases">
        <title>Metagenomic analysis of a methanogenic consortium involved in long chain n-alkane degradation.</title>
        <authorList>
            <person name="Davidova I.A."/>
            <person name="Callaghan A.V."/>
            <person name="Wawrik B."/>
            <person name="Pruitt S."/>
            <person name="Marks C."/>
            <person name="Duncan K.E."/>
            <person name="Suflita J.M."/>
        </authorList>
    </citation>
    <scope>NUCLEOTIDE SEQUENCE [LARGE SCALE GENOMIC DNA]</scope>
    <source>
        <strain evidence="15 16">SPR</strain>
    </source>
</reference>
<comment type="cofactor">
    <cofactor evidence="1">
        <name>(6R)-5,10-methylene-5,6,7,8-tetrahydrofolate</name>
        <dbReference type="ChEBI" id="CHEBI:15636"/>
    </cofactor>
</comment>
<evidence type="ECO:0000256" key="1">
    <source>
        <dbReference type="ARBA" id="ARBA00001932"/>
    </source>
</evidence>
<sequence>MVTPVTPQRIQQINQAPVNPSGEYVLYWMTADRRKSYNAGLQRAVAWAEELNRPLLVLEGLRLDYPLASRRLHAFILQGMADNKEAFSTERVFYYPFVETKKGRGKGLLASLSKRACMVVADVFPCFFLPRMLKAAGRKLKVGLEGVDSCTLMPLGLPGRDFPTAYGYRRFWQKNLPDQLSLQPVPDPLQGTELPILADLPPEIKDKWPQASKEALEAGDSFLSGLDLDQKIKEVLLKGGAKEAGRALRRFIDQGLDRYDTEARQPSSGAFSGLSPYLHFGHIAPQEIFHAVVNKEAWLPSGLIAPSKGQREGWWGMSPGAEAFLDQLITWRELGYMFSHYRTDYASYESLPDWAQTTLAQHAGDPRPHLYNIEELWQARTHDPIWNAAQTQLLKDGVIHNYLRMLWGKKILKWSPTPKQAFLVMKELNDRLALDGRDPNSYSGICWVLGRHDRAWGPERPIFGKVRYMTSESTARKLKLKEYLAAYGQTGGQAGLPF</sequence>
<protein>
    <recommendedName>
        <fullName evidence="5">Deoxyribodipyrimidine photo-lyase</fullName>
        <ecNumber evidence="4">4.1.99.3</ecNumber>
    </recommendedName>
    <alternativeName>
        <fullName evidence="12">DNA photolyase</fullName>
    </alternativeName>
</protein>
<dbReference type="Gene3D" id="1.10.579.10">
    <property type="entry name" value="DNA Cyclobutane Dipyrimidine Photolyase, subunit A, domain 3"/>
    <property type="match status" value="1"/>
</dbReference>
<comment type="cofactor">
    <cofactor evidence="2">
        <name>FAD</name>
        <dbReference type="ChEBI" id="CHEBI:57692"/>
    </cofactor>
</comment>
<dbReference type="PATRIC" id="fig|1429043.3.peg.5848"/>
<comment type="caution">
    <text evidence="15">The sequence shown here is derived from an EMBL/GenBank/DDBJ whole genome shotgun (WGS) entry which is preliminary data.</text>
</comment>
<keyword evidence="9" id="KW-0238">DNA-binding</keyword>
<dbReference type="GO" id="GO:0003904">
    <property type="term" value="F:deoxyribodipyrimidine photo-lyase activity"/>
    <property type="evidence" value="ECO:0007669"/>
    <property type="project" value="UniProtKB-EC"/>
</dbReference>
<organism evidence="15 16">
    <name type="scientific">Dethiosulfatarculus sandiegensis</name>
    <dbReference type="NCBI Taxonomy" id="1429043"/>
    <lineage>
        <taxon>Bacteria</taxon>
        <taxon>Pseudomonadati</taxon>
        <taxon>Thermodesulfobacteriota</taxon>
        <taxon>Desulfarculia</taxon>
        <taxon>Desulfarculales</taxon>
        <taxon>Desulfarculaceae</taxon>
        <taxon>Dethiosulfatarculus</taxon>
    </lineage>
</organism>
<dbReference type="PROSITE" id="PS51645">
    <property type="entry name" value="PHR_CRY_ALPHA_BETA"/>
    <property type="match status" value="1"/>
</dbReference>
<dbReference type="InterPro" id="IPR036155">
    <property type="entry name" value="Crypto/Photolyase_N_sf"/>
</dbReference>
<dbReference type="InParanoid" id="A0A0D2JN83"/>